<sequence>MPFIGVGQFDQDRATQALQATRRSGVVPFEGNPDEIGSELEARGLNEFNDAERRFGDVTQSVFDEASQVGLSQAVSQAGVESEEASAAQAGAIRRRQRGLGLNLSDRQQRSQKRTLNLTRELRKASAKGSTRRGFRDRAEQARRGAGALEDQAFGIEANAEIGLTNAAGQERIRAEQRASAKKQARNSIIGSVIGIGAMFLSDENMKVSKRSVSLLDKLKKVRVEKWKYVGEDADHIGPYAQEFNDAFGLGQDDNSQISVIDALGVTLGAVKELSERVNA</sequence>
<dbReference type="Pfam" id="PF13884">
    <property type="entry name" value="Peptidase_S74"/>
    <property type="match status" value="1"/>
</dbReference>
<dbReference type="InterPro" id="IPR030392">
    <property type="entry name" value="S74_ICA"/>
</dbReference>
<organism evidence="2">
    <name type="scientific">marine sediment metagenome</name>
    <dbReference type="NCBI Taxonomy" id="412755"/>
    <lineage>
        <taxon>unclassified sequences</taxon>
        <taxon>metagenomes</taxon>
        <taxon>ecological metagenomes</taxon>
    </lineage>
</organism>
<evidence type="ECO:0000313" key="2">
    <source>
        <dbReference type="EMBL" id="KKM63768.1"/>
    </source>
</evidence>
<feature type="domain" description="Peptidase S74" evidence="1">
    <location>
        <begin position="202"/>
        <end position="248"/>
    </location>
</feature>
<dbReference type="AlphaFoldDB" id="A0A0F9J2K1"/>
<accession>A0A0F9J2K1</accession>
<comment type="caution">
    <text evidence="2">The sequence shown here is derived from an EMBL/GenBank/DDBJ whole genome shotgun (WGS) entry which is preliminary data.</text>
</comment>
<proteinExistence type="predicted"/>
<name>A0A0F9J2K1_9ZZZZ</name>
<protein>
    <recommendedName>
        <fullName evidence="1">Peptidase S74 domain-containing protein</fullName>
    </recommendedName>
</protein>
<reference evidence="2" key="1">
    <citation type="journal article" date="2015" name="Nature">
        <title>Complex archaea that bridge the gap between prokaryotes and eukaryotes.</title>
        <authorList>
            <person name="Spang A."/>
            <person name="Saw J.H."/>
            <person name="Jorgensen S.L."/>
            <person name="Zaremba-Niedzwiedzka K."/>
            <person name="Martijn J."/>
            <person name="Lind A.E."/>
            <person name="van Eijk R."/>
            <person name="Schleper C."/>
            <person name="Guy L."/>
            <person name="Ettema T.J."/>
        </authorList>
    </citation>
    <scope>NUCLEOTIDE SEQUENCE</scope>
</reference>
<evidence type="ECO:0000259" key="1">
    <source>
        <dbReference type="Pfam" id="PF13884"/>
    </source>
</evidence>
<dbReference type="EMBL" id="LAZR01011037">
    <property type="protein sequence ID" value="KKM63768.1"/>
    <property type="molecule type" value="Genomic_DNA"/>
</dbReference>
<gene>
    <name evidence="2" type="ORF">LCGC14_1508160</name>
</gene>